<dbReference type="SUPFAM" id="SSF51412">
    <property type="entry name" value="Inosine monophosphate dehydrogenase (IMPDH)"/>
    <property type="match status" value="1"/>
</dbReference>
<comment type="catalytic activity">
    <reaction evidence="12 14 16">
        <text>IMP + NAD(+) + H2O = XMP + NADH + H(+)</text>
        <dbReference type="Rhea" id="RHEA:11708"/>
        <dbReference type="ChEBI" id="CHEBI:15377"/>
        <dbReference type="ChEBI" id="CHEBI:15378"/>
        <dbReference type="ChEBI" id="CHEBI:57464"/>
        <dbReference type="ChEBI" id="CHEBI:57540"/>
        <dbReference type="ChEBI" id="CHEBI:57945"/>
        <dbReference type="ChEBI" id="CHEBI:58053"/>
        <dbReference type="EC" id="1.1.1.205"/>
    </reaction>
</comment>
<keyword evidence="8 14" id="KW-0560">Oxidoreductase</keyword>
<dbReference type="Pfam" id="PF08839">
    <property type="entry name" value="CDT1"/>
    <property type="match status" value="1"/>
</dbReference>
<keyword evidence="6 14" id="KW-0658">Purine biosynthesis</keyword>
<evidence type="ECO:0000256" key="4">
    <source>
        <dbReference type="ARBA" id="ARBA00022723"/>
    </source>
</evidence>
<dbReference type="InterPro" id="IPR001093">
    <property type="entry name" value="IMP_DH_GMPRt"/>
</dbReference>
<keyword evidence="14" id="KW-0963">Cytoplasm</keyword>
<protein>
    <recommendedName>
        <fullName evidence="14 16">Inosine-5'-monophosphate dehydrogenase</fullName>
        <shortName evidence="14">IMP dehydrogenase</shortName>
        <shortName evidence="14">IMPD</shortName>
        <shortName evidence="14">IMPDH</shortName>
        <ecNumber evidence="14 16">1.1.1.205</ecNumber>
    </recommendedName>
</protein>
<organism evidence="19 20">
    <name type="scientific">Perkinsus chesapeaki</name>
    <name type="common">Clam parasite</name>
    <name type="synonym">Perkinsus andrewsi</name>
    <dbReference type="NCBI Taxonomy" id="330153"/>
    <lineage>
        <taxon>Eukaryota</taxon>
        <taxon>Sar</taxon>
        <taxon>Alveolata</taxon>
        <taxon>Perkinsozoa</taxon>
        <taxon>Perkinsea</taxon>
        <taxon>Perkinsida</taxon>
        <taxon>Perkinsidae</taxon>
        <taxon>Perkinsus</taxon>
    </lineage>
</organism>
<feature type="binding site" evidence="14">
    <location>
        <position position="1300"/>
    </location>
    <ligand>
        <name>IMP</name>
        <dbReference type="ChEBI" id="CHEBI:58053"/>
    </ligand>
</feature>
<dbReference type="InterPro" id="IPR014939">
    <property type="entry name" value="CDT1_Gemini-bd-like"/>
</dbReference>
<dbReference type="InterPro" id="IPR015875">
    <property type="entry name" value="IMP_DH/GMP_Rdtase_CS"/>
</dbReference>
<evidence type="ECO:0000313" key="20">
    <source>
        <dbReference type="Proteomes" id="UP000591131"/>
    </source>
</evidence>
<feature type="binding site" description="in other chain" evidence="14">
    <location>
        <position position="1297"/>
    </location>
    <ligand>
        <name>K(+)</name>
        <dbReference type="ChEBI" id="CHEBI:29103"/>
        <note>ligand shared between two tetrameric partners</note>
    </ligand>
</feature>
<dbReference type="InterPro" id="IPR046342">
    <property type="entry name" value="CBS_dom_sf"/>
</dbReference>
<dbReference type="GO" id="GO:0000166">
    <property type="term" value="F:nucleotide binding"/>
    <property type="evidence" value="ECO:0007669"/>
    <property type="project" value="UniProtKB-UniRule"/>
</dbReference>
<dbReference type="HAMAP" id="MF_01964">
    <property type="entry name" value="IMPDH"/>
    <property type="match status" value="1"/>
</dbReference>
<feature type="active site" description="Proton acceptor" evidence="14">
    <location>
        <position position="1399"/>
    </location>
</feature>
<dbReference type="InterPro" id="IPR000644">
    <property type="entry name" value="CBS_dom"/>
</dbReference>
<dbReference type="CDD" id="cd04601">
    <property type="entry name" value="CBS_pair_IMPDH"/>
    <property type="match status" value="1"/>
</dbReference>
<dbReference type="GO" id="GO:0005737">
    <property type="term" value="C:cytoplasm"/>
    <property type="evidence" value="ECO:0007669"/>
    <property type="project" value="UniProtKB-SubCell"/>
</dbReference>
<dbReference type="NCBIfam" id="TIGR01302">
    <property type="entry name" value="IMP_dehydrog"/>
    <property type="match status" value="1"/>
</dbReference>
<evidence type="ECO:0000256" key="1">
    <source>
        <dbReference type="ARBA" id="ARBA00001958"/>
    </source>
</evidence>
<accession>A0A7J6MLK4</accession>
<comment type="similarity">
    <text evidence="3">Belongs to the Cdt1 family.</text>
</comment>
<dbReference type="FunFam" id="3.20.20.70:FF:000086">
    <property type="entry name" value="IMP dehydrogenase, putative"/>
    <property type="match status" value="1"/>
</dbReference>
<comment type="activity regulation">
    <text evidence="14">Mycophenolic acid (MPA) is a non-competitive inhibitor that prevents formation of the closed enzyme conformation by binding to the same site as the amobile flap. In contrast, mizoribine monophosphate (MZP) is a competitive inhibitor that induces the closed conformation. MPA is a potent inhibitor of mammalian IMPDHs but a poor inhibitor of the bacterial enzymes. MZP is a more potent inhibitor of bacterial IMPDH.</text>
</comment>
<dbReference type="Proteomes" id="UP000591131">
    <property type="component" value="Unassembled WGS sequence"/>
</dbReference>
<dbReference type="CDD" id="cd00381">
    <property type="entry name" value="IMPDH"/>
    <property type="match status" value="1"/>
</dbReference>
<evidence type="ECO:0000259" key="18">
    <source>
        <dbReference type="PROSITE" id="PS51371"/>
    </source>
</evidence>
<feature type="compositionally biased region" description="Low complexity" evidence="17">
    <location>
        <begin position="1"/>
        <end position="14"/>
    </location>
</feature>
<keyword evidence="9 14" id="KW-0520">NAD</keyword>
<comment type="pathway">
    <text evidence="14 16">Purine metabolism; XMP biosynthesis via de novo pathway; XMP from IMP: step 1/1.</text>
</comment>
<evidence type="ECO:0000256" key="17">
    <source>
        <dbReference type="SAM" id="MobiDB-lite"/>
    </source>
</evidence>
<dbReference type="Pfam" id="PF16679">
    <property type="entry name" value="CDT1_C"/>
    <property type="match status" value="1"/>
</dbReference>
<feature type="binding site" evidence="14">
    <location>
        <begin position="1245"/>
        <end position="1247"/>
    </location>
    <ligand>
        <name>NAD(+)</name>
        <dbReference type="ChEBI" id="CHEBI:57540"/>
    </ligand>
</feature>
<feature type="compositionally biased region" description="Polar residues" evidence="17">
    <location>
        <begin position="68"/>
        <end position="92"/>
    </location>
</feature>
<feature type="binding site" evidence="14">
    <location>
        <begin position="1295"/>
        <end position="1297"/>
    </location>
    <ligand>
        <name>NAD(+)</name>
        <dbReference type="ChEBI" id="CHEBI:57540"/>
    </ligand>
</feature>
<dbReference type="UniPathway" id="UPA00601">
    <property type="reaction ID" value="UER00295"/>
</dbReference>
<evidence type="ECO:0000256" key="9">
    <source>
        <dbReference type="ARBA" id="ARBA00023027"/>
    </source>
</evidence>
<dbReference type="GO" id="GO:0003938">
    <property type="term" value="F:IMP dehydrogenase activity"/>
    <property type="evidence" value="ECO:0007669"/>
    <property type="project" value="UniProtKB-UniRule"/>
</dbReference>
<dbReference type="SUPFAM" id="SSF54631">
    <property type="entry name" value="CBS-domain pair"/>
    <property type="match status" value="1"/>
</dbReference>
<keyword evidence="7 14" id="KW-0630">Potassium</keyword>
<dbReference type="PROSITE" id="PS00487">
    <property type="entry name" value="IMP_DH_GMP_RED"/>
    <property type="match status" value="1"/>
</dbReference>
<dbReference type="GO" id="GO:0006183">
    <property type="term" value="P:GTP biosynthetic process"/>
    <property type="evidence" value="ECO:0007669"/>
    <property type="project" value="TreeGrafter"/>
</dbReference>
<dbReference type="InterPro" id="IPR036390">
    <property type="entry name" value="WH_DNA-bd_sf"/>
</dbReference>
<evidence type="ECO:0000256" key="15">
    <source>
        <dbReference type="PROSITE-ProRule" id="PRU00703"/>
    </source>
</evidence>
<dbReference type="GO" id="GO:0006177">
    <property type="term" value="P:GMP biosynthetic process"/>
    <property type="evidence" value="ECO:0007669"/>
    <property type="project" value="UniProtKB-UniRule"/>
</dbReference>
<feature type="binding site" description="in other chain" evidence="14">
    <location>
        <position position="1302"/>
    </location>
    <ligand>
        <name>K(+)</name>
        <dbReference type="ChEBI" id="CHEBI:29103"/>
        <note>ligand shared between two tetrameric partners</note>
    </ligand>
</feature>
<sequence>MSATPRSGSRVSSRLLRRSKQQQSEDIATPSAARGRSTSQKRRRESVSPDIEPACATPRKNLFGDLTAGSSSMPVSTPKNSRPSAKRLNSGTPKRPGDGERVNFNDAPEASRRESIIRGRPSTRGRASLVTNRSSCGTRISMGEVVDQLDLPSTDGKQRESLPGGNGTDRGPVKNLFKEFTDKQDADTKTSQLPPPPVMSIGVSTKLPIPEELKKKPARQASAVVKRALPSHYKTVLDQFKMLDEVISLFRTRSQVPYYLQLKAGVERASGKRFAKGRLLQVVFASCGLLDLEWREKPCELDSMGTSSLRRLVVIQKDSTGVELTKRLDTKEALQRAEVVQQRLSELLAEQEHRCSDPKKFITDEADPVPQVQLPCNPFETAEASVPSTPVLRGRGTPSGDMTPQTPASMVLSGIRARRQERLELSASPFVPVILPQLSEPMTPARTPSVRENLRSRSASKTPAERRQEMRERVRAKEAKEKEGAKIYEEDLKWREQLNFLELLSSIVAELSRLYFMRGHPSMRLTDVVKHFMSTNGGGARYKPLGARVMEEYLRQTAELAPEWIKIAQSKVDNKTEVLEMEMSVKCKSVLGLRLARTLAARVAERGFIEKSGKNVTAEKVKAVLTEDLGWVTEGELWRDKSEKAVIRLINEINKPLPIPQDTDYDITAAVCRGQDWLSSRTVGKGSEPSATDRLPPLAKKARIESPYREVVDLIHDAFCTVDGCTETSQSLVLVQLKGIKHPDLYIRHIVRDLAAAVQSSQRSSSLNVILGHLRLVHTLTGKLAQVERDCADAAWKCFITICTSVCISQSVLVDATVAEQFHARSAAAMLLHFILCKKLSSQRLTDLYLSGIAQVLLSGLRGLVDGDLSDTKVVLQRLGVCYGAIEFLLACGLTLDTETVDILESVLKRLDGNQPELVQAAFVLRYEVTWRSQVPFGKRKPPTSAAARATVVNPDVFPDFLISMPATTGHKPLATEPVTDDEVWMDDGMTAEKLFNSSTTAYTYDDIILMPGHVKCTADDVSVKTRITKKISLAVPVVSSPMDTVTEHHMAIAVAQMGGLGVIHNNNEIEEQVAEVRAVKRFKNGFIMDPITLGPDATIADVDKIKATRGFSTVPVTESGSMGSKLLGLVTSRDIDFRKDRSIKLSEVMTPVEKLIVGCDPISLPEAHRRIRECKKNKLPIVNKNGDLVALISRQDLKSSRNYPNATLDANKQLMVGAAVSTRPCDEARAQQLIEAGVDVIVVDSSQGWSDYQVHFIHRIKHDFPGTEIIAGNVVSVRQARALLEAGADGIRIGMGSGSICTTQEVCAVGRAQATAVYHVSKFAREQYDVPCIADGGIQTSGHIMKALALGASAAMVGSLFAGTEETPGEFFWHDGVRMKSYRGMGSLEAMQNRSGERYFAESANIKVAQGVSGAVVDKGSVTNLIPYIMEGVKQGMSYVGCQSVSELHAANASGEIRFEAQTGSAIKEAGVHSMLKFSNNSTNRTGGFACSPVA</sequence>
<feature type="binding site" evidence="14">
    <location>
        <position position="1466"/>
    </location>
    <ligand>
        <name>K(+)</name>
        <dbReference type="ChEBI" id="CHEBI:29103"/>
        <note>ligand shared between two tetrameric partners</note>
    </ligand>
</feature>
<comment type="cofactor">
    <cofactor evidence="1 14">
        <name>K(+)</name>
        <dbReference type="ChEBI" id="CHEBI:29103"/>
    </cofactor>
</comment>
<proteinExistence type="inferred from homology"/>
<comment type="caution">
    <text evidence="14">Lacks conserved residue(s) required for the propagation of feature annotation.</text>
</comment>
<dbReference type="SMART" id="SM00116">
    <property type="entry name" value="CBS"/>
    <property type="match status" value="2"/>
</dbReference>
<evidence type="ECO:0000256" key="14">
    <source>
        <dbReference type="HAMAP-Rule" id="MF_03156"/>
    </source>
</evidence>
<dbReference type="GO" id="GO:0046872">
    <property type="term" value="F:metal ion binding"/>
    <property type="evidence" value="ECO:0007669"/>
    <property type="project" value="UniProtKB-UniRule"/>
</dbReference>
<dbReference type="InterPro" id="IPR038090">
    <property type="entry name" value="Cdt1_C_WH_dom_sf"/>
</dbReference>
<feature type="region of interest" description="Disordered" evidence="17">
    <location>
        <begin position="1"/>
        <end position="202"/>
    </location>
</feature>
<dbReference type="EC" id="1.1.1.205" evidence="14 16"/>
<keyword evidence="4 14" id="KW-0479">Metal-binding</keyword>
<evidence type="ECO:0000256" key="13">
    <source>
        <dbReference type="ARBA" id="ARBA00056556"/>
    </source>
</evidence>
<evidence type="ECO:0000256" key="3">
    <source>
        <dbReference type="ARBA" id="ARBA00008356"/>
    </source>
</evidence>
<dbReference type="SMART" id="SM01075">
    <property type="entry name" value="CDT1"/>
    <property type="match status" value="1"/>
</dbReference>
<dbReference type="InterPro" id="IPR013785">
    <property type="entry name" value="Aldolase_TIM"/>
</dbReference>
<feature type="compositionally biased region" description="Basic and acidic residues" evidence="17">
    <location>
        <begin position="176"/>
        <end position="188"/>
    </location>
</feature>
<dbReference type="OrthoDB" id="418595at2759"/>
<comment type="caution">
    <text evidence="19">The sequence shown here is derived from an EMBL/GenBank/DDBJ whole genome shotgun (WGS) entry which is preliminary data.</text>
</comment>
<gene>
    <name evidence="19" type="primary">IMPDH1</name>
    <name evidence="19" type="ORF">FOL47_000477</name>
</gene>
<evidence type="ECO:0000256" key="5">
    <source>
        <dbReference type="ARBA" id="ARBA00022749"/>
    </source>
</evidence>
<dbReference type="SUPFAM" id="SSF46785">
    <property type="entry name" value="Winged helix' DNA-binding domain"/>
    <property type="match status" value="1"/>
</dbReference>
<reference evidence="19 20" key="1">
    <citation type="submission" date="2020-04" db="EMBL/GenBank/DDBJ databases">
        <title>Perkinsus chesapeaki whole genome sequence.</title>
        <authorList>
            <person name="Bogema D.R."/>
        </authorList>
    </citation>
    <scope>NUCLEOTIDE SEQUENCE [LARGE SCALE GENOMIC DNA]</scope>
    <source>
        <strain evidence="19">ATCC PRA-425</strain>
    </source>
</reference>
<dbReference type="Pfam" id="PF00478">
    <property type="entry name" value="IMPDH"/>
    <property type="match status" value="1"/>
</dbReference>
<feature type="binding site" evidence="14">
    <location>
        <position position="1411"/>
    </location>
    <ligand>
        <name>IMP</name>
        <dbReference type="ChEBI" id="CHEBI:58053"/>
    </ligand>
</feature>
<feature type="compositionally biased region" description="Polar residues" evidence="17">
    <location>
        <begin position="129"/>
        <end position="138"/>
    </location>
</feature>
<dbReference type="Gene3D" id="1.10.10.1420">
    <property type="entry name" value="DNA replication factor Cdt1, C-terminal WH domain"/>
    <property type="match status" value="1"/>
</dbReference>
<evidence type="ECO:0000256" key="12">
    <source>
        <dbReference type="ARBA" id="ARBA00048028"/>
    </source>
</evidence>
<feature type="binding site" description="in other chain" evidence="14">
    <location>
        <position position="1299"/>
    </location>
    <ligand>
        <name>K(+)</name>
        <dbReference type="ChEBI" id="CHEBI:29103"/>
        <note>ligand shared between two tetrameric partners</note>
    </ligand>
</feature>
<name>A0A7J6MLK4_PERCH</name>
<feature type="binding site" evidence="14">
    <location>
        <begin position="1336"/>
        <end position="1338"/>
    </location>
    <ligand>
        <name>IMP</name>
        <dbReference type="ChEBI" id="CHEBI:58053"/>
    </ligand>
</feature>
<feature type="binding site" evidence="14">
    <location>
        <begin position="1359"/>
        <end position="1360"/>
    </location>
    <ligand>
        <name>IMP</name>
        <dbReference type="ChEBI" id="CHEBI:58053"/>
    </ligand>
</feature>
<comment type="subcellular location">
    <subcellularLocation>
        <location evidence="14">Cytoplasm</location>
    </subcellularLocation>
</comment>
<feature type="active site" description="Thioimidate intermediate" evidence="14">
    <location>
        <position position="1302"/>
    </location>
</feature>
<feature type="compositionally biased region" description="Basic and acidic residues" evidence="17">
    <location>
        <begin position="95"/>
        <end position="117"/>
    </location>
</feature>
<keyword evidence="11" id="KW-0131">Cell cycle</keyword>
<dbReference type="EMBL" id="JAAPAO010000108">
    <property type="protein sequence ID" value="KAF4672478.1"/>
    <property type="molecule type" value="Genomic_DNA"/>
</dbReference>
<evidence type="ECO:0000256" key="16">
    <source>
        <dbReference type="RuleBase" id="RU003928"/>
    </source>
</evidence>
<comment type="function">
    <text evidence="13 14">Catalyzes the conversion of inosine 5'-phosphate (IMP) to xanthosine 5'-phosphate (XMP), the first committed and rate-limiting step in the de novo synthesis of guanine nucleotides, and therefore plays an important role in the regulation of cell growth.</text>
</comment>
<keyword evidence="20" id="KW-1185">Reference proteome</keyword>
<dbReference type="InterPro" id="IPR005990">
    <property type="entry name" value="IMP_DH"/>
</dbReference>
<dbReference type="PANTHER" id="PTHR11911:SF111">
    <property type="entry name" value="INOSINE-5'-MONOPHOSPHATE DEHYDROGENASE"/>
    <property type="match status" value="1"/>
</dbReference>
<evidence type="ECO:0000313" key="19">
    <source>
        <dbReference type="EMBL" id="KAF4672478.1"/>
    </source>
</evidence>
<evidence type="ECO:0000256" key="8">
    <source>
        <dbReference type="ARBA" id="ARBA00023002"/>
    </source>
</evidence>
<feature type="binding site" evidence="14">
    <location>
        <begin position="1383"/>
        <end position="1387"/>
    </location>
    <ligand>
        <name>IMP</name>
        <dbReference type="ChEBI" id="CHEBI:58053"/>
    </ligand>
</feature>
<evidence type="ECO:0000256" key="10">
    <source>
        <dbReference type="ARBA" id="ARBA00023122"/>
    </source>
</evidence>
<comment type="similarity">
    <text evidence="2 14">Belongs to the IMPDH/GMPR family.</text>
</comment>
<dbReference type="InterPro" id="IPR032054">
    <property type="entry name" value="Cdt1_C"/>
</dbReference>
<evidence type="ECO:0000256" key="7">
    <source>
        <dbReference type="ARBA" id="ARBA00022958"/>
    </source>
</evidence>
<evidence type="ECO:0000256" key="2">
    <source>
        <dbReference type="ARBA" id="ARBA00005502"/>
    </source>
</evidence>
<dbReference type="Gene3D" id="3.20.20.70">
    <property type="entry name" value="Aldolase class I"/>
    <property type="match status" value="1"/>
</dbReference>
<keyword evidence="5 14" id="KW-0332">GMP biosynthesis</keyword>
<feature type="domain" description="CBS" evidence="18">
    <location>
        <begin position="1150"/>
        <end position="1208"/>
    </location>
</feature>
<dbReference type="SMART" id="SM01240">
    <property type="entry name" value="IMPDH"/>
    <property type="match status" value="1"/>
</dbReference>
<evidence type="ECO:0000256" key="11">
    <source>
        <dbReference type="ARBA" id="ARBA00023306"/>
    </source>
</evidence>
<dbReference type="PROSITE" id="PS51371">
    <property type="entry name" value="CBS"/>
    <property type="match status" value="2"/>
</dbReference>
<feature type="domain" description="CBS" evidence="18">
    <location>
        <begin position="1087"/>
        <end position="1146"/>
    </location>
</feature>
<dbReference type="Pfam" id="PF00571">
    <property type="entry name" value="CBS"/>
    <property type="match status" value="1"/>
</dbReference>
<dbReference type="PANTHER" id="PTHR11911">
    <property type="entry name" value="INOSINE-5-MONOPHOSPHATE DEHYDROGENASE RELATED"/>
    <property type="match status" value="1"/>
</dbReference>
<feature type="region of interest" description="Disordered" evidence="17">
    <location>
        <begin position="440"/>
        <end position="469"/>
    </location>
</feature>
<evidence type="ECO:0000256" key="6">
    <source>
        <dbReference type="ARBA" id="ARBA00022755"/>
    </source>
</evidence>
<comment type="subunit">
    <text evidence="14">Homotetramer.</text>
</comment>
<keyword evidence="10 15" id="KW-0129">CBS domain</keyword>